<gene>
    <name evidence="8" type="ORF">ACH5RR_016288</name>
</gene>
<evidence type="ECO:0000259" key="7">
    <source>
        <dbReference type="Pfam" id="PF12061"/>
    </source>
</evidence>
<keyword evidence="5" id="KW-0547">Nucleotide-binding</keyword>
<evidence type="ECO:0000313" key="9">
    <source>
        <dbReference type="Proteomes" id="UP001630127"/>
    </source>
</evidence>
<reference evidence="8 9" key="1">
    <citation type="submission" date="2024-11" db="EMBL/GenBank/DDBJ databases">
        <title>A near-complete genome assembly of Cinchona calisaya.</title>
        <authorList>
            <person name="Lian D.C."/>
            <person name="Zhao X.W."/>
            <person name="Wei L."/>
        </authorList>
    </citation>
    <scope>NUCLEOTIDE SEQUENCE [LARGE SCALE GENOMIC DNA]</scope>
    <source>
        <tissue evidence="8">Nenye</tissue>
    </source>
</reference>
<evidence type="ECO:0000256" key="6">
    <source>
        <dbReference type="ARBA" id="ARBA00023054"/>
    </source>
</evidence>
<keyword evidence="3" id="KW-0677">Repeat</keyword>
<dbReference type="Pfam" id="PF12061">
    <property type="entry name" value="NB-LRR"/>
    <property type="match status" value="1"/>
</dbReference>
<dbReference type="InterPro" id="IPR021929">
    <property type="entry name" value="R1A-like_N"/>
</dbReference>
<keyword evidence="9" id="KW-1185">Reference proteome</keyword>
<evidence type="ECO:0000256" key="3">
    <source>
        <dbReference type="ARBA" id="ARBA00022737"/>
    </source>
</evidence>
<accession>A0ABD2ZVK4</accession>
<dbReference type="Gene3D" id="1.20.5.4130">
    <property type="match status" value="1"/>
</dbReference>
<comment type="caution">
    <text evidence="8">The sequence shown here is derived from an EMBL/GenBank/DDBJ whole genome shotgun (WGS) entry which is preliminary data.</text>
</comment>
<dbReference type="GO" id="GO:0005524">
    <property type="term" value="F:ATP binding"/>
    <property type="evidence" value="ECO:0007669"/>
    <property type="project" value="UniProtKB-KW"/>
</dbReference>
<comment type="similarity">
    <text evidence="1">Belongs to the disease resistance NB-LRR family.</text>
</comment>
<evidence type="ECO:0000256" key="1">
    <source>
        <dbReference type="ARBA" id="ARBA00008894"/>
    </source>
</evidence>
<evidence type="ECO:0000313" key="8">
    <source>
        <dbReference type="EMBL" id="KAL3523454.1"/>
    </source>
</evidence>
<dbReference type="Proteomes" id="UP001630127">
    <property type="component" value="Unassembled WGS sequence"/>
</dbReference>
<evidence type="ECO:0000256" key="4">
    <source>
        <dbReference type="ARBA" id="ARBA00022821"/>
    </source>
</evidence>
<keyword evidence="2" id="KW-0433">Leucine-rich repeat</keyword>
<feature type="domain" description="Late blight resistance protein R1A-like N-terminal" evidence="7">
    <location>
        <begin position="8"/>
        <end position="233"/>
    </location>
</feature>
<name>A0ABD2ZVK4_9GENT</name>
<evidence type="ECO:0000256" key="2">
    <source>
        <dbReference type="ARBA" id="ARBA00022614"/>
    </source>
</evidence>
<protein>
    <recommendedName>
        <fullName evidence="7">Late blight resistance protein R1A-like N-terminal domain-containing protein</fullName>
    </recommendedName>
</protein>
<keyword evidence="4" id="KW-0611">Plant defense</keyword>
<keyword evidence="5" id="KW-0067">ATP-binding</keyword>
<dbReference type="EMBL" id="JBJUIK010000007">
    <property type="protein sequence ID" value="KAL3523454.1"/>
    <property type="molecule type" value="Genomic_DNA"/>
</dbReference>
<dbReference type="GO" id="GO:0006952">
    <property type="term" value="P:defense response"/>
    <property type="evidence" value="ECO:0007669"/>
    <property type="project" value="UniProtKB-KW"/>
</dbReference>
<dbReference type="CDD" id="cd14798">
    <property type="entry name" value="RX-CC_like"/>
    <property type="match status" value="1"/>
</dbReference>
<proteinExistence type="inferred from homology"/>
<evidence type="ECO:0000256" key="5">
    <source>
        <dbReference type="ARBA" id="ARBA00022840"/>
    </source>
</evidence>
<sequence length="411" mass="47311">MGDDDGFMEFIDSLIWNLVDLRNQNDVYDQALHELIKALEESLMFVKIFILVVKWRGFEHTWLEYFCAHVEVVVANAARVSFIYWFDRDDEDVCNEMKLEISELLLKIRLVDPMVRETYIKVLGASNLSGLSCTLTLETYKYILGQFVDSLLGYLWELLNYPSSFMLSMKDGIQQIYEGLRFLRTIFLKQEEKFDELDDEVKDLIGAMINEAGIIIYFLSTHEFEDGSAKEMELVLFGLLEKFKLIKTRDANKFLLMPRFDFPKTCKVESIAFAKDQIQTVREDLVFLRSFLKNIMEKRSQHENLQALWSRVIEVAHKADSVIDSLVVGDGTSSSSILLSTIRGEIKLIMPEASEIYDNTKYGFKGQNLANTSSPVSSEGSFQKNNEVVVGLNDESTQSLINSQEDQQIWT</sequence>
<dbReference type="AlphaFoldDB" id="A0ABD2ZVK4"/>
<organism evidence="8 9">
    <name type="scientific">Cinchona calisaya</name>
    <dbReference type="NCBI Taxonomy" id="153742"/>
    <lineage>
        <taxon>Eukaryota</taxon>
        <taxon>Viridiplantae</taxon>
        <taxon>Streptophyta</taxon>
        <taxon>Embryophyta</taxon>
        <taxon>Tracheophyta</taxon>
        <taxon>Spermatophyta</taxon>
        <taxon>Magnoliopsida</taxon>
        <taxon>eudicotyledons</taxon>
        <taxon>Gunneridae</taxon>
        <taxon>Pentapetalae</taxon>
        <taxon>asterids</taxon>
        <taxon>lamiids</taxon>
        <taxon>Gentianales</taxon>
        <taxon>Rubiaceae</taxon>
        <taxon>Cinchonoideae</taxon>
        <taxon>Cinchoneae</taxon>
        <taxon>Cinchona</taxon>
    </lineage>
</organism>
<dbReference type="InterPro" id="IPR038005">
    <property type="entry name" value="RX-like_CC"/>
</dbReference>
<keyword evidence="6" id="KW-0175">Coiled coil</keyword>